<dbReference type="RefSeq" id="WP_345489154.1">
    <property type="nucleotide sequence ID" value="NZ_BAABHY010000001.1"/>
</dbReference>
<comment type="cofactor">
    <cofactor evidence="2">
        <name>FAD</name>
        <dbReference type="ChEBI" id="CHEBI:57692"/>
    </cofactor>
</comment>
<gene>
    <name evidence="9" type="primary">phrB</name>
    <name evidence="9" type="ORF">GCM10023211_08480</name>
</gene>
<comment type="similarity">
    <text evidence="3">Belongs to the DNA photolyase class-1 family.</text>
</comment>
<accession>A0ABP9N597</accession>
<reference evidence="10" key="1">
    <citation type="journal article" date="2019" name="Int. J. Syst. Evol. Microbiol.">
        <title>The Global Catalogue of Microorganisms (GCM) 10K type strain sequencing project: providing services to taxonomists for standard genome sequencing and annotation.</title>
        <authorList>
            <consortium name="The Broad Institute Genomics Platform"/>
            <consortium name="The Broad Institute Genome Sequencing Center for Infectious Disease"/>
            <person name="Wu L."/>
            <person name="Ma J."/>
        </authorList>
    </citation>
    <scope>NUCLEOTIDE SEQUENCE [LARGE SCALE GENOMIC DNA]</scope>
    <source>
        <strain evidence="10">JCM 18050</strain>
    </source>
</reference>
<evidence type="ECO:0000256" key="5">
    <source>
        <dbReference type="ARBA" id="ARBA00022827"/>
    </source>
</evidence>
<keyword evidence="4 7" id="KW-0285">Flavoprotein</keyword>
<feature type="domain" description="Photolyase/cryptochrome alpha/beta" evidence="8">
    <location>
        <begin position="2"/>
        <end position="136"/>
    </location>
</feature>
<dbReference type="Proteomes" id="UP001500171">
    <property type="component" value="Unassembled WGS sequence"/>
</dbReference>
<dbReference type="InterPro" id="IPR005101">
    <property type="entry name" value="Cryptochr/Photolyase_FAD-bd"/>
</dbReference>
<evidence type="ECO:0000256" key="7">
    <source>
        <dbReference type="RuleBase" id="RU004182"/>
    </source>
</evidence>
<dbReference type="PROSITE" id="PS51645">
    <property type="entry name" value="PHR_CRY_ALPHA_BETA"/>
    <property type="match status" value="1"/>
</dbReference>
<dbReference type="InterPro" id="IPR014729">
    <property type="entry name" value="Rossmann-like_a/b/a_fold"/>
</dbReference>
<dbReference type="EMBL" id="BAABHY010000001">
    <property type="protein sequence ID" value="GAA5107386.1"/>
    <property type="molecule type" value="Genomic_DNA"/>
</dbReference>
<dbReference type="InterPro" id="IPR036155">
    <property type="entry name" value="Crypto/Photolyase_N_sf"/>
</dbReference>
<comment type="caution">
    <text evidence="9">The sequence shown here is derived from an EMBL/GenBank/DDBJ whole genome shotgun (WGS) entry which is preliminary data.</text>
</comment>
<dbReference type="PRINTS" id="PR00147">
    <property type="entry name" value="DNAPHOTLYASE"/>
</dbReference>
<protein>
    <submittedName>
        <fullName evidence="9">Deoxyribodipyrimidine photo-lyase</fullName>
    </submittedName>
</protein>
<dbReference type="NCBIfam" id="NF007955">
    <property type="entry name" value="PRK10674.1"/>
    <property type="match status" value="1"/>
</dbReference>
<dbReference type="Pfam" id="PF03441">
    <property type="entry name" value="FAD_binding_7"/>
    <property type="match status" value="1"/>
</dbReference>
<sequence length="472" mass="55081">MATHLVWFRNDLRVTDNLALHHACQDPDATVIAIYIATPKQWQQHDMSPRQAWFIHQHLAELQNQLSTLNIPLLYQETGTFDDAVSIIQSTCLQYQITDLFYNKQYEWNEVQRDKAIARQLADSTIALHGYDDSVLSAPGTIVNGSGKMYQVYTPFRNKYCDYLRHQPVEVYPKPKKRVQSVKVDSDAIKPFSYPCQKTDHFVIGETQAIKCLQRFCQEQVDDYLKQRDIPFLDSTSHLSAYLTIGVLSPRQCFARLKLEYPEFLDVTSSGAFGWFNQLIWREFYRHLLFLFPKLSKNKPYIDWTQRIKWRNDKTDFTAWQKGLTGYPIVDAAMRQLNQTGWMHNRLRLIVSSFLVKDLMLDWRWGERYFMSQLIDGDLAANNGGWQWSASTGTDAAPYFRIFNPSSQSKRFDPDGKFIRQYLPELADIPDDAMSDPHRWAKQNNVKLDYPEPIVEHNKARQYTLAAFNAAK</sequence>
<dbReference type="InterPro" id="IPR006050">
    <property type="entry name" value="DNA_photolyase_N"/>
</dbReference>
<evidence type="ECO:0000259" key="8">
    <source>
        <dbReference type="PROSITE" id="PS51645"/>
    </source>
</evidence>
<keyword evidence="6 7" id="KW-0157">Chromophore</keyword>
<evidence type="ECO:0000256" key="2">
    <source>
        <dbReference type="ARBA" id="ARBA00001974"/>
    </source>
</evidence>
<dbReference type="InterPro" id="IPR002081">
    <property type="entry name" value="Cryptochrome/DNA_photolyase_1"/>
</dbReference>
<comment type="cofactor">
    <cofactor evidence="1">
        <name>(6R)-5,10-methylene-5,6,7,8-tetrahydrofolate</name>
        <dbReference type="ChEBI" id="CHEBI:15636"/>
    </cofactor>
</comment>
<dbReference type="InterPro" id="IPR018394">
    <property type="entry name" value="DNA_photolyase_1_CS_C"/>
</dbReference>
<dbReference type="PANTHER" id="PTHR11455">
    <property type="entry name" value="CRYPTOCHROME"/>
    <property type="match status" value="1"/>
</dbReference>
<dbReference type="Gene3D" id="1.25.40.80">
    <property type="match status" value="1"/>
</dbReference>
<evidence type="ECO:0000256" key="6">
    <source>
        <dbReference type="ARBA" id="ARBA00022991"/>
    </source>
</evidence>
<keyword evidence="10" id="KW-1185">Reference proteome</keyword>
<evidence type="ECO:0000313" key="10">
    <source>
        <dbReference type="Proteomes" id="UP001500171"/>
    </source>
</evidence>
<proteinExistence type="inferred from homology"/>
<keyword evidence="5 7" id="KW-0274">FAD</keyword>
<evidence type="ECO:0000256" key="3">
    <source>
        <dbReference type="ARBA" id="ARBA00005862"/>
    </source>
</evidence>
<evidence type="ECO:0000256" key="1">
    <source>
        <dbReference type="ARBA" id="ARBA00001932"/>
    </source>
</evidence>
<dbReference type="Gene3D" id="3.40.50.620">
    <property type="entry name" value="HUPs"/>
    <property type="match status" value="1"/>
</dbReference>
<dbReference type="PANTHER" id="PTHR11455:SF9">
    <property type="entry name" value="CRYPTOCHROME CIRCADIAN CLOCK 5 ISOFORM X1"/>
    <property type="match status" value="1"/>
</dbReference>
<name>A0ABP9N597_9GAMM</name>
<evidence type="ECO:0000256" key="4">
    <source>
        <dbReference type="ARBA" id="ARBA00022630"/>
    </source>
</evidence>
<dbReference type="SUPFAM" id="SSF48173">
    <property type="entry name" value="Cryptochrome/photolyase FAD-binding domain"/>
    <property type="match status" value="1"/>
</dbReference>
<dbReference type="PROSITE" id="PS00691">
    <property type="entry name" value="DNA_PHOTOLYASES_1_2"/>
    <property type="match status" value="1"/>
</dbReference>
<dbReference type="Gene3D" id="1.10.579.10">
    <property type="entry name" value="DNA Cyclobutane Dipyrimidine Photolyase, subunit A, domain 3"/>
    <property type="match status" value="1"/>
</dbReference>
<dbReference type="InterPro" id="IPR036134">
    <property type="entry name" value="Crypto/Photolyase_FAD-like_sf"/>
</dbReference>
<organism evidence="9 10">
    <name type="scientific">Orbus sasakiae</name>
    <dbReference type="NCBI Taxonomy" id="1078475"/>
    <lineage>
        <taxon>Bacteria</taxon>
        <taxon>Pseudomonadati</taxon>
        <taxon>Pseudomonadota</taxon>
        <taxon>Gammaproteobacteria</taxon>
        <taxon>Orbales</taxon>
        <taxon>Orbaceae</taxon>
        <taxon>Orbus</taxon>
    </lineage>
</organism>
<evidence type="ECO:0000313" key="9">
    <source>
        <dbReference type="EMBL" id="GAA5107386.1"/>
    </source>
</evidence>
<comment type="similarity">
    <text evidence="7">Belongs to the DNA photolyase family.</text>
</comment>
<dbReference type="SUPFAM" id="SSF52425">
    <property type="entry name" value="Cryptochrome/photolyase, N-terminal domain"/>
    <property type="match status" value="1"/>
</dbReference>
<dbReference type="PROSITE" id="PS00394">
    <property type="entry name" value="DNA_PHOTOLYASES_1_1"/>
    <property type="match status" value="1"/>
</dbReference>
<dbReference type="Pfam" id="PF00875">
    <property type="entry name" value="DNA_photolyase"/>
    <property type="match status" value="1"/>
</dbReference>